<dbReference type="RefSeq" id="WP_119516091.1">
    <property type="nucleotide sequence ID" value="NZ_NQYH01000005.1"/>
</dbReference>
<accession>A0A3A1YW77</accession>
<dbReference type="AlphaFoldDB" id="A0A3A1YW77"/>
<dbReference type="EMBL" id="NQYH01000005">
    <property type="protein sequence ID" value="RIY41090.1"/>
    <property type="molecule type" value="Genomic_DNA"/>
</dbReference>
<name>A0A3A1YW77_9BURK</name>
<sequence>MPNKQFLVHISEKLTEAHRVGLNQKIEELTVDPAHAFYGYTYQFEYDLVGSDTDRLVISSDRSDLENMALATQLSMAILHIDDSINI</sequence>
<protein>
    <submittedName>
        <fullName evidence="1">Uncharacterized protein</fullName>
    </submittedName>
</protein>
<reference evidence="1 2" key="1">
    <citation type="submission" date="2017-08" db="EMBL/GenBank/DDBJ databases">
        <title>Pusillimonas indicus sp. nov., a member of the family Alcaligenaceae isolated from surface seawater.</title>
        <authorList>
            <person name="Li J."/>
        </authorList>
    </citation>
    <scope>NUCLEOTIDE SEQUENCE [LARGE SCALE GENOMIC DNA]</scope>
    <source>
        <strain evidence="1 2">L52-1-41</strain>
    </source>
</reference>
<comment type="caution">
    <text evidence="1">The sequence shown here is derived from an EMBL/GenBank/DDBJ whole genome shotgun (WGS) entry which is preliminary data.</text>
</comment>
<proteinExistence type="predicted"/>
<evidence type="ECO:0000313" key="2">
    <source>
        <dbReference type="Proteomes" id="UP000266206"/>
    </source>
</evidence>
<gene>
    <name evidence="1" type="ORF">CJP73_08040</name>
</gene>
<dbReference type="Proteomes" id="UP000266206">
    <property type="component" value="Unassembled WGS sequence"/>
</dbReference>
<organism evidence="1 2">
    <name type="scientific">Neopusillimonas maritima</name>
    <dbReference type="NCBI Taxonomy" id="2026239"/>
    <lineage>
        <taxon>Bacteria</taxon>
        <taxon>Pseudomonadati</taxon>
        <taxon>Pseudomonadota</taxon>
        <taxon>Betaproteobacteria</taxon>
        <taxon>Burkholderiales</taxon>
        <taxon>Alcaligenaceae</taxon>
        <taxon>Neopusillimonas</taxon>
    </lineage>
</organism>
<evidence type="ECO:0000313" key="1">
    <source>
        <dbReference type="EMBL" id="RIY41090.1"/>
    </source>
</evidence>
<dbReference type="OrthoDB" id="9999792at2"/>